<dbReference type="AlphaFoldDB" id="A0A834IUQ8"/>
<proteinExistence type="predicted"/>
<reference evidence="3" key="1">
    <citation type="submission" date="2020-08" db="EMBL/GenBank/DDBJ databases">
        <title>Genome sequencing and assembly of the red palm weevil Rhynchophorus ferrugineus.</title>
        <authorList>
            <person name="Dias G.B."/>
            <person name="Bergman C.M."/>
            <person name="Manee M."/>
        </authorList>
    </citation>
    <scope>NUCLEOTIDE SEQUENCE</scope>
    <source>
        <strain evidence="3">AA-2017</strain>
        <tissue evidence="3">Whole larva</tissue>
    </source>
</reference>
<name>A0A834IUQ8_RHYFE</name>
<evidence type="ECO:0000313" key="3">
    <source>
        <dbReference type="EMBL" id="KAF7287432.1"/>
    </source>
</evidence>
<organism evidence="3 4">
    <name type="scientific">Rhynchophorus ferrugineus</name>
    <name type="common">Red palm weevil</name>
    <name type="synonym">Curculio ferrugineus</name>
    <dbReference type="NCBI Taxonomy" id="354439"/>
    <lineage>
        <taxon>Eukaryota</taxon>
        <taxon>Metazoa</taxon>
        <taxon>Ecdysozoa</taxon>
        <taxon>Arthropoda</taxon>
        <taxon>Hexapoda</taxon>
        <taxon>Insecta</taxon>
        <taxon>Pterygota</taxon>
        <taxon>Neoptera</taxon>
        <taxon>Endopterygota</taxon>
        <taxon>Coleoptera</taxon>
        <taxon>Polyphaga</taxon>
        <taxon>Cucujiformia</taxon>
        <taxon>Curculionidae</taxon>
        <taxon>Dryophthorinae</taxon>
        <taxon>Rhynchophorus</taxon>
    </lineage>
</organism>
<comment type="caution">
    <text evidence="3">The sequence shown here is derived from an EMBL/GenBank/DDBJ whole genome shotgun (WGS) entry which is preliminary data.</text>
</comment>
<evidence type="ECO:0000256" key="1">
    <source>
        <dbReference type="SAM" id="Phobius"/>
    </source>
</evidence>
<gene>
    <name evidence="3" type="ORF">GWI33_001405</name>
</gene>
<accession>A0A834IUQ8</accession>
<feature type="transmembrane region" description="Helical" evidence="1">
    <location>
        <begin position="52"/>
        <end position="70"/>
    </location>
</feature>
<keyword evidence="1" id="KW-0812">Transmembrane</keyword>
<protein>
    <submittedName>
        <fullName evidence="3">Uncharacterized protein</fullName>
    </submittedName>
</protein>
<keyword evidence="2" id="KW-0732">Signal</keyword>
<dbReference type="Proteomes" id="UP000625711">
    <property type="component" value="Unassembled WGS sequence"/>
</dbReference>
<keyword evidence="1" id="KW-1133">Transmembrane helix</keyword>
<evidence type="ECO:0000256" key="2">
    <source>
        <dbReference type="SAM" id="SignalP"/>
    </source>
</evidence>
<evidence type="ECO:0000313" key="4">
    <source>
        <dbReference type="Proteomes" id="UP000625711"/>
    </source>
</evidence>
<sequence length="97" mass="11376">MIPKYRALIILFCLLALFPHNTLQQRKNMHRKYQESKDNGINQEPIRKGIEWRTVALITSSVLILGLIFYGKKFYYICQMTICGGVEKHYMDLATHV</sequence>
<keyword evidence="1" id="KW-0472">Membrane</keyword>
<feature type="chain" id="PRO_5032741149" evidence="2">
    <location>
        <begin position="25"/>
        <end position="97"/>
    </location>
</feature>
<keyword evidence="4" id="KW-1185">Reference proteome</keyword>
<feature type="signal peptide" evidence="2">
    <location>
        <begin position="1"/>
        <end position="24"/>
    </location>
</feature>
<dbReference type="EMBL" id="JAACXV010000013">
    <property type="protein sequence ID" value="KAF7287432.1"/>
    <property type="molecule type" value="Genomic_DNA"/>
</dbReference>